<sequence>MKPFDQPYAPGQIHANWFKRGSAIIVLNGTLRLSYRDGSLDWLLGDAPKVSVVLHEGGCHVLPYEAYVEIIATGECAATARIDAGPLSGTIAARIVRWCVSMGRLNGMRVRRS</sequence>
<dbReference type="AlphaFoldDB" id="A0A5C6VFT7"/>
<protein>
    <recommendedName>
        <fullName evidence="5">DUF2917 domain-containing protein</fullName>
    </recommendedName>
</protein>
<evidence type="ECO:0000313" key="1">
    <source>
        <dbReference type="EMBL" id="MEM5342782.1"/>
    </source>
</evidence>
<evidence type="ECO:0008006" key="5">
    <source>
        <dbReference type="Google" id="ProtNLM"/>
    </source>
</evidence>
<accession>A0A5C6VFT7</accession>
<dbReference type="EMBL" id="JAZHGA010000019">
    <property type="protein sequence ID" value="MEM5342782.1"/>
    <property type="molecule type" value="Genomic_DNA"/>
</dbReference>
<dbReference type="EMBL" id="VOQS01000003">
    <property type="protein sequence ID" value="TXC82248.1"/>
    <property type="molecule type" value="Genomic_DNA"/>
</dbReference>
<gene>
    <name evidence="2" type="ORF">FRZ40_17275</name>
    <name evidence="1" type="ORF">V4C56_24570</name>
</gene>
<evidence type="ECO:0000313" key="3">
    <source>
        <dbReference type="Proteomes" id="UP000321776"/>
    </source>
</evidence>
<organism evidence="2 3">
    <name type="scientific">Paraburkholderia azotifigens</name>
    <dbReference type="NCBI Taxonomy" id="2057004"/>
    <lineage>
        <taxon>Bacteria</taxon>
        <taxon>Pseudomonadati</taxon>
        <taxon>Pseudomonadota</taxon>
        <taxon>Betaproteobacteria</taxon>
        <taxon>Burkholderiales</taxon>
        <taxon>Burkholderiaceae</taxon>
        <taxon>Paraburkholderia</taxon>
    </lineage>
</organism>
<evidence type="ECO:0000313" key="4">
    <source>
        <dbReference type="Proteomes" id="UP001481677"/>
    </source>
</evidence>
<dbReference type="RefSeq" id="WP_147234941.1">
    <property type="nucleotide sequence ID" value="NZ_JAZHFZ010000018.1"/>
</dbReference>
<dbReference type="Proteomes" id="UP000321776">
    <property type="component" value="Unassembled WGS sequence"/>
</dbReference>
<name>A0A5C6VFT7_9BURK</name>
<reference evidence="2 3" key="1">
    <citation type="journal article" date="2018" name="Int. J. Syst. Evol. Microbiol.">
        <title>Paraburkholderia azotifigens sp. nov., a nitrogen-fixing bacterium isolated from paddy soil.</title>
        <authorList>
            <person name="Choi G.M."/>
            <person name="Im W.T."/>
        </authorList>
    </citation>
    <scope>NUCLEOTIDE SEQUENCE [LARGE SCALE GENOMIC DNA]</scope>
    <source>
        <strain evidence="2 3">NF 2-5-3</strain>
    </source>
</reference>
<proteinExistence type="predicted"/>
<evidence type="ECO:0000313" key="2">
    <source>
        <dbReference type="EMBL" id="TXC82248.1"/>
    </source>
</evidence>
<dbReference type="Proteomes" id="UP001481677">
    <property type="component" value="Unassembled WGS sequence"/>
</dbReference>
<reference evidence="1 4" key="3">
    <citation type="submission" date="2024-01" db="EMBL/GenBank/DDBJ databases">
        <title>The diversity of rhizobia nodulating Mimosa spp. in eleven states of Brazil covering several biomes is determined by host plant, location, and edaphic factors.</title>
        <authorList>
            <person name="Rouws L."/>
            <person name="Barauna A."/>
            <person name="Beukes C."/>
            <person name="De Faria S.M."/>
            <person name="Gross E."/>
            <person name="Dos Reis Junior F.B."/>
            <person name="Simon M."/>
            <person name="Maluk M."/>
            <person name="Odee D.W."/>
            <person name="Kenicer G."/>
            <person name="Young J.P.W."/>
            <person name="Reis V.M."/>
            <person name="Zilli J."/>
            <person name="James E.K."/>
        </authorList>
    </citation>
    <scope>NUCLEOTIDE SEQUENCE [LARGE SCALE GENOMIC DNA]</scope>
    <source>
        <strain evidence="1 4">JPY530</strain>
    </source>
</reference>
<reference evidence="2" key="2">
    <citation type="submission" date="2019-08" db="EMBL/GenBank/DDBJ databases">
        <authorList>
            <person name="Im W.-T."/>
        </authorList>
    </citation>
    <scope>NUCLEOTIDE SEQUENCE</scope>
    <source>
        <strain evidence="2">NF 2-5-3</strain>
    </source>
</reference>
<keyword evidence="4" id="KW-1185">Reference proteome</keyword>
<comment type="caution">
    <text evidence="2">The sequence shown here is derived from an EMBL/GenBank/DDBJ whole genome shotgun (WGS) entry which is preliminary data.</text>
</comment>